<dbReference type="InterPro" id="IPR042178">
    <property type="entry name" value="Serpin_sf_1"/>
</dbReference>
<evidence type="ECO:0000256" key="5">
    <source>
        <dbReference type="ARBA" id="ARBA00023180"/>
    </source>
</evidence>
<dbReference type="PRINTS" id="PR00780">
    <property type="entry name" value="LEUSERPINII"/>
</dbReference>
<dbReference type="GeneID" id="100488834"/>
<protein>
    <submittedName>
        <fullName evidence="12">Alpha-1-antitrypsin</fullName>
    </submittedName>
    <submittedName>
        <fullName evidence="10">Serine (or cysteine) proteinase inhibitor, clade A, member 3K</fullName>
    </submittedName>
</protein>
<keyword evidence="11" id="KW-1185">Reference proteome</keyword>
<organism evidence="10">
    <name type="scientific">Xenopus tropicalis</name>
    <name type="common">Western clawed frog</name>
    <name type="synonym">Silurana tropicalis</name>
    <dbReference type="NCBI Taxonomy" id="8364"/>
    <lineage>
        <taxon>Eukaryota</taxon>
        <taxon>Metazoa</taxon>
        <taxon>Chordata</taxon>
        <taxon>Craniata</taxon>
        <taxon>Vertebrata</taxon>
        <taxon>Euteleostomi</taxon>
        <taxon>Amphibia</taxon>
        <taxon>Batrachia</taxon>
        <taxon>Anura</taxon>
        <taxon>Pipoidea</taxon>
        <taxon>Pipidae</taxon>
        <taxon>Xenopodinae</taxon>
        <taxon>Xenopus</taxon>
        <taxon>Silurana</taxon>
    </lineage>
</organism>
<evidence type="ECO:0000313" key="11">
    <source>
        <dbReference type="Proteomes" id="UP000008143"/>
    </source>
</evidence>
<dbReference type="Ensembl" id="ENSXETT00000050413">
    <property type="protein sequence ID" value="ENSXETP00000050413"/>
    <property type="gene ID" value="ENSXETG00000025892"/>
</dbReference>
<dbReference type="FunFam" id="2.10.310.10:FF:000001">
    <property type="entry name" value="Serpin family A member 1"/>
    <property type="match status" value="1"/>
</dbReference>
<dbReference type="SMART" id="SM00093">
    <property type="entry name" value="SERPIN"/>
    <property type="match status" value="1"/>
</dbReference>
<evidence type="ECO:0000256" key="8">
    <source>
        <dbReference type="SAM" id="SignalP"/>
    </source>
</evidence>
<dbReference type="SUPFAM" id="SSF56574">
    <property type="entry name" value="Serpins"/>
    <property type="match status" value="1"/>
</dbReference>
<dbReference type="Gene3D" id="3.30.497.10">
    <property type="entry name" value="Antithrombin, subunit I, domain 2"/>
    <property type="match status" value="1"/>
</dbReference>
<dbReference type="Pfam" id="PF00079">
    <property type="entry name" value="Serpin"/>
    <property type="match status" value="1"/>
</dbReference>
<dbReference type="AGR" id="Xenbase:XB-GENE-29079435"/>
<comment type="similarity">
    <text evidence="1 6">Belongs to the serpin family.</text>
</comment>
<keyword evidence="3 8" id="KW-0732">Signal</keyword>
<dbReference type="RefSeq" id="XP_002936115.2">
    <property type="nucleotide sequence ID" value="XM_002936069.5"/>
</dbReference>
<dbReference type="PANTHER" id="PTHR11461:SF165">
    <property type="entry name" value="ALPHA-1-ANTITRYPSIN"/>
    <property type="match status" value="1"/>
</dbReference>
<reference evidence="10" key="1">
    <citation type="journal article" date="2010" name="Science">
        <title>The genome of the Western clawed frog Xenopus tropicalis.</title>
        <authorList>
            <person name="Hellsten U."/>
            <person name="Harland R.M."/>
            <person name="Gilchrist M.J."/>
            <person name="Hendrix D."/>
            <person name="Jurka J."/>
            <person name="Kapitonov V."/>
            <person name="Ovcharenko I."/>
            <person name="Putnam N.H."/>
            <person name="Shu S."/>
            <person name="Taher L."/>
            <person name="Blitz I.L."/>
            <person name="Blumberg B."/>
            <person name="Dichmann D.S."/>
            <person name="Dubchak I."/>
            <person name="Amaya E."/>
            <person name="Detter J.C."/>
            <person name="Fletcher R."/>
            <person name="Gerhard D.S."/>
            <person name="Goodstein D."/>
            <person name="Graves T."/>
            <person name="Grigoriev I.V."/>
            <person name="Grimwood J."/>
            <person name="Kawashima T."/>
            <person name="Lindquist E."/>
            <person name="Lucas S.M."/>
            <person name="Mead P.E."/>
            <person name="Mitros T."/>
            <person name="Ogino H."/>
            <person name="Ohta Y."/>
            <person name="Poliakov A.V."/>
            <person name="Pollet N."/>
            <person name="Robert J."/>
            <person name="Salamov A."/>
            <person name="Sater A.K."/>
            <person name="Schmutz J."/>
            <person name="Terry A."/>
            <person name="Vize P.D."/>
            <person name="Warren W.C."/>
            <person name="Wells D."/>
            <person name="Wills A."/>
            <person name="Wilson R.K."/>
            <person name="Zimmerman L.B."/>
            <person name="Zorn A.M."/>
            <person name="Grainger R."/>
            <person name="Grammer T."/>
            <person name="Khokha M.K."/>
            <person name="Richardson P.M."/>
            <person name="Rokhsar D.S."/>
        </authorList>
    </citation>
    <scope>NUCLEOTIDE SEQUENCE [LARGE SCALE GENOMIC DNA]</scope>
    <source>
        <strain evidence="10">Nigerian</strain>
    </source>
</reference>
<gene>
    <name evidence="12 13" type="primary">LOC100488834</name>
    <name evidence="10" type="synonym">serpina3k</name>
</gene>
<evidence type="ECO:0000256" key="3">
    <source>
        <dbReference type="ARBA" id="ARBA00022729"/>
    </source>
</evidence>
<name>A0A7D9NL65_XENTR</name>
<accession>A0A7D9NL65</accession>
<dbReference type="PROSITE" id="PS00284">
    <property type="entry name" value="SERPIN"/>
    <property type="match status" value="1"/>
</dbReference>
<reference evidence="10" key="2">
    <citation type="submission" date="2011-06" db="UniProtKB">
        <authorList>
            <consortium name="Ensembl"/>
        </authorList>
    </citation>
    <scope>IDENTIFICATION</scope>
</reference>
<keyword evidence="5" id="KW-0325">Glycoprotein</keyword>
<sequence>MRAYFLFVSISLLCAVVFGDHEKHHDSDHKEHGDHGNVHHHSDKTHTDDSHGDHHHDESMPCLKIAPYNANFGFSLYRQIAADHPTENIFISPASISTVFAMLSLGARSNTLNQIIEGLSFNRSELTEEEMHKGFQHLLHMLNDPNSKVQLNSGNALFIDKDLKLIQKFVEDSKQFYKAETFSTDFHNTEEATKQINTYAENKTKGKITDLLSSVDEKTILVLINYIYFYGEWEKHFEKEWTKDGIFHVDENTNVTVPMMHRNGMYNVAFDEKLGCTVVQIPYKGNATALFILPDEGKLRQVEEALEKAVVKSWKKLFRKQFVQLTLPKLSISATTDLVKELSKLGVTDVFPDNSDLSGIVEVTPLKVSKAVQKALVSIDETGTEAAGATVMEIMPNMAPLLITFNRPFVLMIYEPTLRANLFMGRVMNPKK</sequence>
<dbReference type="Xenbase" id="XB-GENE-29079435">
    <property type="gene designation" value="LOC100488834"/>
</dbReference>
<feature type="chain" id="PRO_5044656447" evidence="8">
    <location>
        <begin position="20"/>
        <end position="432"/>
    </location>
</feature>
<dbReference type="PANTHER" id="PTHR11461">
    <property type="entry name" value="SERINE PROTEASE INHIBITOR, SERPIN"/>
    <property type="match status" value="1"/>
</dbReference>
<proteinExistence type="inferred from homology"/>
<dbReference type="OrthoDB" id="671595at2759"/>
<feature type="compositionally biased region" description="Basic and acidic residues" evidence="7">
    <location>
        <begin position="44"/>
        <end position="58"/>
    </location>
</feature>
<dbReference type="FunFam" id="2.30.39.10:FF:000003">
    <property type="entry name" value="alpha-1-antitrypsin isoform X1"/>
    <property type="match status" value="1"/>
</dbReference>
<evidence type="ECO:0000256" key="7">
    <source>
        <dbReference type="SAM" id="MobiDB-lite"/>
    </source>
</evidence>
<dbReference type="InterPro" id="IPR036186">
    <property type="entry name" value="Serpin_sf"/>
</dbReference>
<dbReference type="FunFam" id="3.30.497.10:FF:000001">
    <property type="entry name" value="Serine protease inhibitor"/>
    <property type="match status" value="1"/>
</dbReference>
<feature type="domain" description="Serpin" evidence="9">
    <location>
        <begin position="74"/>
        <end position="430"/>
    </location>
</feature>
<dbReference type="InterPro" id="IPR042185">
    <property type="entry name" value="Serpin_sf_2"/>
</dbReference>
<dbReference type="InterPro" id="IPR000215">
    <property type="entry name" value="Serpin_fam"/>
</dbReference>
<feature type="compositionally biased region" description="Basic and acidic residues" evidence="7">
    <location>
        <begin position="24"/>
        <end position="37"/>
    </location>
</feature>
<dbReference type="AlphaFoldDB" id="A0A7D9NL65"/>
<evidence type="ECO:0000256" key="4">
    <source>
        <dbReference type="ARBA" id="ARBA00022900"/>
    </source>
</evidence>
<feature type="region of interest" description="Disordered" evidence="7">
    <location>
        <begin position="24"/>
        <end position="58"/>
    </location>
</feature>
<evidence type="ECO:0000256" key="1">
    <source>
        <dbReference type="ARBA" id="ARBA00009500"/>
    </source>
</evidence>
<dbReference type="Bgee" id="ENSXETG00000025892">
    <property type="expression patterns" value="Expressed in liver and 3 other cell types or tissues"/>
</dbReference>
<dbReference type="Proteomes" id="UP000008143">
    <property type="component" value="Chromosome 8"/>
</dbReference>
<dbReference type="GO" id="GO:0004867">
    <property type="term" value="F:serine-type endopeptidase inhibitor activity"/>
    <property type="evidence" value="ECO:0007669"/>
    <property type="project" value="UniProtKB-KW"/>
</dbReference>
<evidence type="ECO:0000313" key="12">
    <source>
        <dbReference type="RefSeq" id="XP_002936115.2"/>
    </source>
</evidence>
<dbReference type="InterPro" id="IPR023796">
    <property type="entry name" value="Serpin_dom"/>
</dbReference>
<evidence type="ECO:0000313" key="13">
    <source>
        <dbReference type="Xenbase" id="XB-GENE-29079435"/>
    </source>
</evidence>
<dbReference type="Gene3D" id="2.30.39.10">
    <property type="entry name" value="Alpha-1-antitrypsin, domain 1"/>
    <property type="match status" value="1"/>
</dbReference>
<dbReference type="Xenbase" id="XB-GENE-6453500">
    <property type="gene designation" value="serpina3k"/>
</dbReference>
<dbReference type="KEGG" id="xtr:100488834"/>
<keyword evidence="4" id="KW-0722">Serine protease inhibitor</keyword>
<reference evidence="12" key="3">
    <citation type="submission" date="2025-04" db="UniProtKB">
        <authorList>
            <consortium name="RefSeq"/>
        </authorList>
    </citation>
    <scope>IDENTIFICATION</scope>
    <source>
        <strain evidence="12">Nigerian</strain>
        <tissue evidence="12">Liver and blood</tissue>
    </source>
</reference>
<dbReference type="GO" id="GO:0005615">
    <property type="term" value="C:extracellular space"/>
    <property type="evidence" value="ECO:0007669"/>
    <property type="project" value="InterPro"/>
</dbReference>
<dbReference type="GeneTree" id="ENSGT00940000164621"/>
<evidence type="ECO:0000256" key="2">
    <source>
        <dbReference type="ARBA" id="ARBA00022690"/>
    </source>
</evidence>
<dbReference type="Gene3D" id="2.10.310.10">
    <property type="entry name" value="Serpins superfamily"/>
    <property type="match status" value="1"/>
</dbReference>
<dbReference type="OMA" id="TVIQFML"/>
<keyword evidence="2" id="KW-0646">Protease inhibitor</keyword>
<evidence type="ECO:0000256" key="6">
    <source>
        <dbReference type="RuleBase" id="RU000411"/>
    </source>
</evidence>
<evidence type="ECO:0000259" key="9">
    <source>
        <dbReference type="SMART" id="SM00093"/>
    </source>
</evidence>
<feature type="signal peptide" evidence="8">
    <location>
        <begin position="1"/>
        <end position="19"/>
    </location>
</feature>
<dbReference type="InterPro" id="IPR023795">
    <property type="entry name" value="Serpin_CS"/>
</dbReference>
<evidence type="ECO:0000313" key="10">
    <source>
        <dbReference type="Ensembl" id="ENSXETP00000050413"/>
    </source>
</evidence>